<comment type="subcellular location">
    <subcellularLocation>
        <location evidence="13">Cytoplasm</location>
    </subcellularLocation>
</comment>
<keyword evidence="7 13" id="KW-0791">Threonine biosynthesis</keyword>
<dbReference type="InterPro" id="IPR006204">
    <property type="entry name" value="GHMP_kinase_N_dom"/>
</dbReference>
<comment type="catalytic activity">
    <reaction evidence="11 13">
        <text>L-homoserine + ATP = O-phospho-L-homoserine + ADP + H(+)</text>
        <dbReference type="Rhea" id="RHEA:13985"/>
        <dbReference type="ChEBI" id="CHEBI:15378"/>
        <dbReference type="ChEBI" id="CHEBI:30616"/>
        <dbReference type="ChEBI" id="CHEBI:57476"/>
        <dbReference type="ChEBI" id="CHEBI:57590"/>
        <dbReference type="ChEBI" id="CHEBI:456216"/>
        <dbReference type="EC" id="2.7.1.39"/>
    </reaction>
</comment>
<protein>
    <recommendedName>
        <fullName evidence="4 13">Homoserine kinase</fullName>
        <shortName evidence="13">HK</shortName>
        <shortName evidence="13">HSK</shortName>
        <ecNumber evidence="3 13">2.7.1.39</ecNumber>
    </recommendedName>
</protein>
<reference evidence="16 17" key="1">
    <citation type="journal article" date="2024" name="Front. Microbiol.">
        <title>Novel thermophilic genera Geochorda gen. nov. and Carboxydochorda gen. nov. from the deep terrestrial subsurface reveal the ecophysiological diversity in the class Limnochordia.</title>
        <authorList>
            <person name="Karnachuk O.V."/>
            <person name="Lukina A.P."/>
            <person name="Avakyan M.R."/>
            <person name="Kadnikov V.V."/>
            <person name="Begmatov S."/>
            <person name="Beletsky A.V."/>
            <person name="Vlasova K.G."/>
            <person name="Novikov A.A."/>
            <person name="Shcherbakova V.A."/>
            <person name="Mardanov A.V."/>
            <person name="Ravin N.V."/>
        </authorList>
    </citation>
    <scope>NUCLEOTIDE SEQUENCE [LARGE SCALE GENOMIC DNA]</scope>
    <source>
        <strain evidence="16 17">L945</strain>
    </source>
</reference>
<organism evidence="16 17">
    <name type="scientific">Carboxydichorda subterranea</name>
    <dbReference type="NCBI Taxonomy" id="3109565"/>
    <lineage>
        <taxon>Bacteria</taxon>
        <taxon>Bacillati</taxon>
        <taxon>Bacillota</taxon>
        <taxon>Limnochordia</taxon>
        <taxon>Limnochordales</taxon>
        <taxon>Geochordaceae</taxon>
        <taxon>Carboxydichorda</taxon>
    </lineage>
</organism>
<evidence type="ECO:0000256" key="3">
    <source>
        <dbReference type="ARBA" id="ARBA00012078"/>
    </source>
</evidence>
<evidence type="ECO:0000256" key="11">
    <source>
        <dbReference type="ARBA" id="ARBA00049375"/>
    </source>
</evidence>
<accession>A0ABZ1C2W7</accession>
<evidence type="ECO:0000256" key="5">
    <source>
        <dbReference type="ARBA" id="ARBA00022605"/>
    </source>
</evidence>
<dbReference type="PIRSF" id="PIRSF000676">
    <property type="entry name" value="Homoser_kin"/>
    <property type="match status" value="1"/>
</dbReference>
<proteinExistence type="inferred from homology"/>
<dbReference type="GO" id="GO:0004413">
    <property type="term" value="F:homoserine kinase activity"/>
    <property type="evidence" value="ECO:0007669"/>
    <property type="project" value="UniProtKB-EC"/>
</dbReference>
<dbReference type="Gene3D" id="3.30.70.890">
    <property type="entry name" value="GHMP kinase, C-terminal domain"/>
    <property type="match status" value="1"/>
</dbReference>
<sequence length="336" mass="34537">MNQGRPPVEAAVAEVPASTANLGPGFDTLAMALELRVRVVLRWVDAPGPQAPAWPPRLVSAQVLGEGAGGLPTDASNRVWQAALRLFEAIEPPSWAVGRAVSLEEENLIPLAAGLGSSAAAAVGGLWAANALCGTPLAYRRLLDMAASMEGHADNAAAAALGGLVACARYGERVEAIRVPMPRGELVAVVAVPQRQLPTEAARRALPTGVAFGEAVASVGGCALTLAALTTGRWEALKEAMASDRLHQPYRRALVPGLDEAMEAALQAGAFGAALSGAGPSVLAFSRPHLADEVGRAMVRAFASRGEAARRMTLQPAAEGVRVKTLGYGGERQGTG</sequence>
<keyword evidence="5 13" id="KW-0028">Amino-acid biosynthesis</keyword>
<dbReference type="EMBL" id="CP141615">
    <property type="protein sequence ID" value="WRP18547.1"/>
    <property type="molecule type" value="Genomic_DNA"/>
</dbReference>
<gene>
    <name evidence="13 16" type="primary">thrB</name>
    <name evidence="16" type="ORF">U7230_05975</name>
</gene>
<evidence type="ECO:0000256" key="4">
    <source>
        <dbReference type="ARBA" id="ARBA00017858"/>
    </source>
</evidence>
<dbReference type="NCBIfam" id="TIGR00191">
    <property type="entry name" value="thrB"/>
    <property type="match status" value="1"/>
</dbReference>
<dbReference type="PANTHER" id="PTHR20861">
    <property type="entry name" value="HOMOSERINE/4-DIPHOSPHOCYTIDYL-2-C-METHYL-D-ERYTHRITOL KINASE"/>
    <property type="match status" value="1"/>
</dbReference>
<dbReference type="PANTHER" id="PTHR20861:SF1">
    <property type="entry name" value="HOMOSERINE KINASE"/>
    <property type="match status" value="1"/>
</dbReference>
<keyword evidence="17" id="KW-1185">Reference proteome</keyword>
<keyword evidence="9 13" id="KW-0418">Kinase</keyword>
<keyword evidence="6 13" id="KW-0808">Transferase</keyword>
<dbReference type="InterPro" id="IPR000870">
    <property type="entry name" value="Homoserine_kinase"/>
</dbReference>
<dbReference type="InterPro" id="IPR006203">
    <property type="entry name" value="GHMP_knse_ATP-bd_CS"/>
</dbReference>
<evidence type="ECO:0000256" key="6">
    <source>
        <dbReference type="ARBA" id="ARBA00022679"/>
    </source>
</evidence>
<dbReference type="InterPro" id="IPR020568">
    <property type="entry name" value="Ribosomal_Su5_D2-typ_SF"/>
</dbReference>
<comment type="function">
    <text evidence="12 13">Catalyzes the ATP-dependent phosphorylation of L-homoserine to L-homoserine phosphate.</text>
</comment>
<evidence type="ECO:0000256" key="8">
    <source>
        <dbReference type="ARBA" id="ARBA00022741"/>
    </source>
</evidence>
<evidence type="ECO:0000256" key="13">
    <source>
        <dbReference type="HAMAP-Rule" id="MF_00384"/>
    </source>
</evidence>
<dbReference type="PROSITE" id="PS00627">
    <property type="entry name" value="GHMP_KINASES_ATP"/>
    <property type="match status" value="1"/>
</dbReference>
<dbReference type="InterPro" id="IPR013750">
    <property type="entry name" value="GHMP_kinase_C_dom"/>
</dbReference>
<comment type="pathway">
    <text evidence="1 13">Amino-acid biosynthesis; L-threonine biosynthesis; L-threonine from L-aspartate: step 4/5.</text>
</comment>
<keyword evidence="8 13" id="KW-0547">Nucleotide-binding</keyword>
<keyword evidence="13" id="KW-0963">Cytoplasm</keyword>
<evidence type="ECO:0000256" key="1">
    <source>
        <dbReference type="ARBA" id="ARBA00005015"/>
    </source>
</evidence>
<name>A0ABZ1C2W7_9FIRM</name>
<evidence type="ECO:0000313" key="16">
    <source>
        <dbReference type="EMBL" id="WRP18547.1"/>
    </source>
</evidence>
<dbReference type="InterPro" id="IPR014721">
    <property type="entry name" value="Ribsml_uS5_D2-typ_fold_subgr"/>
</dbReference>
<evidence type="ECO:0000256" key="7">
    <source>
        <dbReference type="ARBA" id="ARBA00022697"/>
    </source>
</evidence>
<evidence type="ECO:0000313" key="17">
    <source>
        <dbReference type="Proteomes" id="UP001332192"/>
    </source>
</evidence>
<evidence type="ECO:0000256" key="12">
    <source>
        <dbReference type="ARBA" id="ARBA00049954"/>
    </source>
</evidence>
<dbReference type="Pfam" id="PF00288">
    <property type="entry name" value="GHMP_kinases_N"/>
    <property type="match status" value="1"/>
</dbReference>
<dbReference type="RefSeq" id="WP_324717820.1">
    <property type="nucleotide sequence ID" value="NZ_CP141615.1"/>
</dbReference>
<comment type="similarity">
    <text evidence="2 13">Belongs to the GHMP kinase family. Homoserine kinase subfamily.</text>
</comment>
<dbReference type="SUPFAM" id="SSF54211">
    <property type="entry name" value="Ribosomal protein S5 domain 2-like"/>
    <property type="match status" value="1"/>
</dbReference>
<dbReference type="Pfam" id="PF08544">
    <property type="entry name" value="GHMP_kinases_C"/>
    <property type="match status" value="1"/>
</dbReference>
<dbReference type="HAMAP" id="MF_00384">
    <property type="entry name" value="Homoser_kinase"/>
    <property type="match status" value="1"/>
</dbReference>
<evidence type="ECO:0000259" key="14">
    <source>
        <dbReference type="Pfam" id="PF00288"/>
    </source>
</evidence>
<feature type="domain" description="GHMP kinase C-terminal" evidence="15">
    <location>
        <begin position="226"/>
        <end position="302"/>
    </location>
</feature>
<evidence type="ECO:0000256" key="2">
    <source>
        <dbReference type="ARBA" id="ARBA00007370"/>
    </source>
</evidence>
<feature type="binding site" evidence="13">
    <location>
        <begin position="110"/>
        <end position="120"/>
    </location>
    <ligand>
        <name>ATP</name>
        <dbReference type="ChEBI" id="CHEBI:30616"/>
    </ligand>
</feature>
<evidence type="ECO:0000256" key="10">
    <source>
        <dbReference type="ARBA" id="ARBA00022840"/>
    </source>
</evidence>
<feature type="domain" description="GHMP kinase N-terminal" evidence="14">
    <location>
        <begin position="77"/>
        <end position="163"/>
    </location>
</feature>
<dbReference type="EC" id="2.7.1.39" evidence="3 13"/>
<evidence type="ECO:0000256" key="9">
    <source>
        <dbReference type="ARBA" id="ARBA00022777"/>
    </source>
</evidence>
<dbReference type="PRINTS" id="PR00958">
    <property type="entry name" value="HOMSERKINASE"/>
</dbReference>
<keyword evidence="10 13" id="KW-0067">ATP-binding</keyword>
<dbReference type="InterPro" id="IPR036554">
    <property type="entry name" value="GHMP_kinase_C_sf"/>
</dbReference>
<evidence type="ECO:0000259" key="15">
    <source>
        <dbReference type="Pfam" id="PF08544"/>
    </source>
</evidence>
<dbReference type="SUPFAM" id="SSF55060">
    <property type="entry name" value="GHMP Kinase, C-terminal domain"/>
    <property type="match status" value="1"/>
</dbReference>
<dbReference type="Proteomes" id="UP001332192">
    <property type="component" value="Chromosome"/>
</dbReference>
<dbReference type="Gene3D" id="3.30.230.10">
    <property type="match status" value="1"/>
</dbReference>